<protein>
    <submittedName>
        <fullName evidence="2">ATP-dependent DNA ligase</fullName>
    </submittedName>
</protein>
<dbReference type="Proteomes" id="UP000037737">
    <property type="component" value="Unassembled WGS sequence"/>
</dbReference>
<dbReference type="Pfam" id="PF25355">
    <property type="entry name" value="DUF7882"/>
    <property type="match status" value="1"/>
</dbReference>
<feature type="domain" description="DUF7882" evidence="1">
    <location>
        <begin position="1"/>
        <end position="96"/>
    </location>
</feature>
<dbReference type="InterPro" id="IPR057204">
    <property type="entry name" value="DUF7882"/>
</dbReference>
<evidence type="ECO:0000313" key="2">
    <source>
        <dbReference type="EMBL" id="KOS12035.1"/>
    </source>
</evidence>
<dbReference type="KEGG" id="mcw:A8L33_05250"/>
<evidence type="ECO:0000259" key="1">
    <source>
        <dbReference type="Pfam" id="PF25355"/>
    </source>
</evidence>
<dbReference type="PATRIC" id="fig|84292.3.peg.218"/>
<dbReference type="GO" id="GO:0016874">
    <property type="term" value="F:ligase activity"/>
    <property type="evidence" value="ECO:0007669"/>
    <property type="project" value="UniProtKB-KW"/>
</dbReference>
<name>A0A0M9VMA1_9MICO</name>
<reference evidence="2" key="1">
    <citation type="submission" date="2015-04" db="EMBL/GenBank/DDBJ databases">
        <title>Complete genome sequence of Microbacterium chocolatum SIT 101, a bacterium enantioselectively hydrolyzing mesomeric diesters.</title>
        <authorList>
            <person name="Li X."/>
            <person name="Xu Y."/>
        </authorList>
    </citation>
    <scope>NUCLEOTIDE SEQUENCE [LARGE SCALE GENOMIC DNA]</scope>
    <source>
        <strain evidence="2">SIT 101</strain>
    </source>
</reference>
<proteinExistence type="predicted"/>
<comment type="caution">
    <text evidence="2">The sequence shown here is derived from an EMBL/GenBank/DDBJ whole genome shotgun (WGS) entry which is preliminary data.</text>
</comment>
<accession>A0A0M9VMA1</accession>
<organism evidence="2 3">
    <name type="scientific">Microbacterium aurantiacum</name>
    <dbReference type="NCBI Taxonomy" id="162393"/>
    <lineage>
        <taxon>Bacteria</taxon>
        <taxon>Bacillati</taxon>
        <taxon>Actinomycetota</taxon>
        <taxon>Actinomycetes</taxon>
        <taxon>Micrococcales</taxon>
        <taxon>Microbacteriaceae</taxon>
        <taxon>Microbacterium</taxon>
    </lineage>
</organism>
<keyword evidence="3" id="KW-1185">Reference proteome</keyword>
<dbReference type="AlphaFoldDB" id="A0A0M9VMA1"/>
<dbReference type="EMBL" id="LAVO01000001">
    <property type="protein sequence ID" value="KOS12035.1"/>
    <property type="molecule type" value="Genomic_DNA"/>
</dbReference>
<gene>
    <name evidence="2" type="ORF">XI38_01035</name>
</gene>
<dbReference type="OrthoDB" id="5123855at2"/>
<sequence length="106" mass="12074">MGTFIYENQLRVEFEDRAPAHLQMVTGNKLRRREPFFFTWKTDVSLGGGRVTVWMHPQSALVFRFHGSRTPALNRDWVEALMFTANTSSGLCLVPEPQVPFGDTTA</sequence>
<keyword evidence="2" id="KW-0436">Ligase</keyword>
<evidence type="ECO:0000313" key="3">
    <source>
        <dbReference type="Proteomes" id="UP000037737"/>
    </source>
</evidence>